<dbReference type="InterPro" id="IPR055198">
    <property type="entry name" value="NSD_PHD"/>
</dbReference>
<keyword evidence="1" id="KW-0479">Metal-binding</keyword>
<evidence type="ECO:0000313" key="8">
    <source>
        <dbReference type="Proteomes" id="UP000324897"/>
    </source>
</evidence>
<dbReference type="InterPro" id="IPR055197">
    <property type="entry name" value="PHDvar_NSD"/>
</dbReference>
<evidence type="ECO:0000256" key="1">
    <source>
        <dbReference type="ARBA" id="ARBA00022723"/>
    </source>
</evidence>
<name>A0A5J9WWU7_9POAL</name>
<sequence>MDGVESSGKVHGIKQKSKKKRKARPGAESMVLLTGAHGIKQKSKNKRKARPDAGDDACAICDDGGYITCCDGGCLRSFHLTIEHGEASNCRTVGLTTEQAKVIIEKENFICKNCEYKQHQCFACELLGSSDLSSGAAVFQCKDANCGHFYHPKCVADLLRPGSKVRASLFEQRVAAGLKFLCPVHNCRACHRKENKDDVNMQFAVCRRCPTTYHRKCLPSDIPFKTENGSIQRAWDGILRDQILMYCTKHVEIVEELGIPMTRRIIFPDARDLCVAEGPESAPKEQDVEDEELLDHPSSVSSPSTSPPADIQDRFLCSNPDSFVPKSLCMHPYPELWGHAMLRVIDRYGNVKDGI</sequence>
<dbReference type="GO" id="GO:0006338">
    <property type="term" value="P:chromatin remodeling"/>
    <property type="evidence" value="ECO:0007669"/>
    <property type="project" value="UniProtKB-ARBA"/>
</dbReference>
<feature type="region of interest" description="Disordered" evidence="5">
    <location>
        <begin position="278"/>
        <end position="312"/>
    </location>
</feature>
<dbReference type="Gramene" id="TVU51424">
    <property type="protein sequence ID" value="TVU51424"/>
    <property type="gene ID" value="EJB05_02855"/>
</dbReference>
<reference evidence="7 8" key="1">
    <citation type="journal article" date="2019" name="Sci. Rep.">
        <title>A high-quality genome of Eragrostis curvula grass provides insights into Poaceae evolution and supports new strategies to enhance forage quality.</title>
        <authorList>
            <person name="Carballo J."/>
            <person name="Santos B.A.C.M."/>
            <person name="Zappacosta D."/>
            <person name="Garbus I."/>
            <person name="Selva J.P."/>
            <person name="Gallo C.A."/>
            <person name="Diaz A."/>
            <person name="Albertini E."/>
            <person name="Caccamo M."/>
            <person name="Echenique V."/>
        </authorList>
    </citation>
    <scope>NUCLEOTIDE SEQUENCE [LARGE SCALE GENOMIC DNA]</scope>
    <source>
        <strain evidence="8">cv. Victoria</strain>
        <tissue evidence="7">Leaf</tissue>
    </source>
</reference>
<dbReference type="Pfam" id="PF22908">
    <property type="entry name" value="PHD_NSD"/>
    <property type="match status" value="1"/>
</dbReference>
<feature type="domain" description="Zinc finger PHD-type" evidence="6">
    <location>
        <begin position="57"/>
        <end position="115"/>
    </location>
</feature>
<dbReference type="OrthoDB" id="21264at2759"/>
<dbReference type="InterPro" id="IPR001965">
    <property type="entry name" value="Znf_PHD"/>
</dbReference>
<evidence type="ECO:0000259" key="6">
    <source>
        <dbReference type="SMART" id="SM00249"/>
    </source>
</evidence>
<evidence type="ECO:0000256" key="4">
    <source>
        <dbReference type="ARBA" id="ARBA00022833"/>
    </source>
</evidence>
<keyword evidence="8" id="KW-1185">Reference proteome</keyword>
<feature type="compositionally biased region" description="Basic residues" evidence="5">
    <location>
        <begin position="39"/>
        <end position="49"/>
    </location>
</feature>
<evidence type="ECO:0000313" key="7">
    <source>
        <dbReference type="EMBL" id="TVU51424.1"/>
    </source>
</evidence>
<feature type="domain" description="Zinc finger PHD-type" evidence="6">
    <location>
        <begin position="187"/>
        <end position="251"/>
    </location>
</feature>
<protein>
    <recommendedName>
        <fullName evidence="6">Zinc finger PHD-type domain-containing protein</fullName>
    </recommendedName>
</protein>
<dbReference type="Proteomes" id="UP000324897">
    <property type="component" value="Chromosome 6"/>
</dbReference>
<organism evidence="7 8">
    <name type="scientific">Eragrostis curvula</name>
    <name type="common">weeping love grass</name>
    <dbReference type="NCBI Taxonomy" id="38414"/>
    <lineage>
        <taxon>Eukaryota</taxon>
        <taxon>Viridiplantae</taxon>
        <taxon>Streptophyta</taxon>
        <taxon>Embryophyta</taxon>
        <taxon>Tracheophyta</taxon>
        <taxon>Spermatophyta</taxon>
        <taxon>Magnoliopsida</taxon>
        <taxon>Liliopsida</taxon>
        <taxon>Poales</taxon>
        <taxon>Poaceae</taxon>
        <taxon>PACMAD clade</taxon>
        <taxon>Chloridoideae</taxon>
        <taxon>Eragrostideae</taxon>
        <taxon>Eragrostidinae</taxon>
        <taxon>Eragrostis</taxon>
    </lineage>
</organism>
<dbReference type="Pfam" id="PF23004">
    <property type="entry name" value="PHDvar_NSD"/>
    <property type="match status" value="1"/>
</dbReference>
<dbReference type="Gene3D" id="3.30.40.10">
    <property type="entry name" value="Zinc/RING finger domain, C3HC4 (zinc finger)"/>
    <property type="match status" value="2"/>
</dbReference>
<keyword evidence="3" id="KW-0863">Zinc-finger</keyword>
<dbReference type="AlphaFoldDB" id="A0A5J9WWU7"/>
<feature type="region of interest" description="Disordered" evidence="5">
    <location>
        <begin position="1"/>
        <end position="53"/>
    </location>
</feature>
<proteinExistence type="predicted"/>
<feature type="domain" description="Zinc finger PHD-type" evidence="6">
    <location>
        <begin position="120"/>
        <end position="186"/>
    </location>
</feature>
<accession>A0A5J9WWU7</accession>
<gene>
    <name evidence="7" type="ORF">EJB05_02855</name>
</gene>
<evidence type="ECO:0000256" key="5">
    <source>
        <dbReference type="SAM" id="MobiDB-lite"/>
    </source>
</evidence>
<dbReference type="PANTHER" id="PTHR46235:SF2">
    <property type="entry name" value="GLYCOPROTEIN FAMILY PROTEIN, PUTATIVE, EXPRESSED-RELATED"/>
    <property type="match status" value="1"/>
</dbReference>
<evidence type="ECO:0000256" key="2">
    <source>
        <dbReference type="ARBA" id="ARBA00022737"/>
    </source>
</evidence>
<dbReference type="InterPro" id="IPR013083">
    <property type="entry name" value="Znf_RING/FYVE/PHD"/>
</dbReference>
<keyword evidence="4" id="KW-0862">Zinc</keyword>
<evidence type="ECO:0000256" key="3">
    <source>
        <dbReference type="ARBA" id="ARBA00022771"/>
    </source>
</evidence>
<comment type="caution">
    <text evidence="7">The sequence shown here is derived from an EMBL/GenBank/DDBJ whole genome shotgun (WGS) entry which is preliminary data.</text>
</comment>
<dbReference type="PANTHER" id="PTHR46235">
    <property type="entry name" value="PHD FINGER-CONTAINING PROTEIN DDB_G0268158"/>
    <property type="match status" value="1"/>
</dbReference>
<dbReference type="SMART" id="SM00249">
    <property type="entry name" value="PHD"/>
    <property type="match status" value="3"/>
</dbReference>
<keyword evidence="2" id="KW-0677">Repeat</keyword>
<dbReference type="GO" id="GO:0008270">
    <property type="term" value="F:zinc ion binding"/>
    <property type="evidence" value="ECO:0007669"/>
    <property type="project" value="UniProtKB-KW"/>
</dbReference>
<dbReference type="EMBL" id="RWGY01000002">
    <property type="protein sequence ID" value="TVU51424.1"/>
    <property type="molecule type" value="Genomic_DNA"/>
</dbReference>
<feature type="compositionally biased region" description="Basic residues" evidence="5">
    <location>
        <begin position="11"/>
        <end position="24"/>
    </location>
</feature>
<feature type="compositionally biased region" description="Low complexity" evidence="5">
    <location>
        <begin position="297"/>
        <end position="308"/>
    </location>
</feature>